<comment type="catalytic activity">
    <reaction evidence="8">
        <text>L-seryl-[protein] + ATP = O-phospho-L-seryl-[protein] + ADP + H(+)</text>
        <dbReference type="Rhea" id="RHEA:17989"/>
        <dbReference type="Rhea" id="RHEA-COMP:9863"/>
        <dbReference type="Rhea" id="RHEA-COMP:11604"/>
        <dbReference type="ChEBI" id="CHEBI:15378"/>
        <dbReference type="ChEBI" id="CHEBI:29999"/>
        <dbReference type="ChEBI" id="CHEBI:30616"/>
        <dbReference type="ChEBI" id="CHEBI:83421"/>
        <dbReference type="ChEBI" id="CHEBI:456216"/>
        <dbReference type="EC" id="2.7.11.1"/>
    </reaction>
</comment>
<dbReference type="InterPro" id="IPR051334">
    <property type="entry name" value="SRPK"/>
</dbReference>
<reference evidence="11 12" key="1">
    <citation type="submission" date="2019-06" db="EMBL/GenBank/DDBJ databases">
        <title>Draft genome sequence of the filamentous fungus Phialemoniopsis curvata isolated from diesel fuel.</title>
        <authorList>
            <person name="Varaljay V.A."/>
            <person name="Lyon W.J."/>
            <person name="Crouch A.L."/>
            <person name="Drake C.E."/>
            <person name="Hollomon J.M."/>
            <person name="Nadeau L.J."/>
            <person name="Nunn H.S."/>
            <person name="Stevenson B.S."/>
            <person name="Bojanowski C.L."/>
            <person name="Crookes-Goodson W.J."/>
        </authorList>
    </citation>
    <scope>NUCLEOTIDE SEQUENCE [LARGE SCALE GENOMIC DNA]</scope>
    <source>
        <strain evidence="11 12">D216</strain>
    </source>
</reference>
<dbReference type="PANTHER" id="PTHR47634:SF9">
    <property type="entry name" value="PROTEIN KINASE DOMAIN-CONTAINING PROTEIN-RELATED"/>
    <property type="match status" value="1"/>
</dbReference>
<evidence type="ECO:0000256" key="5">
    <source>
        <dbReference type="ARBA" id="ARBA00022777"/>
    </source>
</evidence>
<evidence type="ECO:0000256" key="9">
    <source>
        <dbReference type="PROSITE-ProRule" id="PRU10141"/>
    </source>
</evidence>
<dbReference type="GO" id="GO:0000245">
    <property type="term" value="P:spliceosomal complex assembly"/>
    <property type="evidence" value="ECO:0007669"/>
    <property type="project" value="TreeGrafter"/>
</dbReference>
<evidence type="ECO:0000313" key="12">
    <source>
        <dbReference type="Proteomes" id="UP000319257"/>
    </source>
</evidence>
<keyword evidence="2" id="KW-0723">Serine/threonine-protein kinase</keyword>
<feature type="binding site" evidence="9">
    <location>
        <position position="87"/>
    </location>
    <ligand>
        <name>ATP</name>
        <dbReference type="ChEBI" id="CHEBI:30616"/>
    </ligand>
</feature>
<dbReference type="GO" id="GO:0005524">
    <property type="term" value="F:ATP binding"/>
    <property type="evidence" value="ECO:0007669"/>
    <property type="project" value="UniProtKB-UniRule"/>
</dbReference>
<keyword evidence="3" id="KW-0808">Transferase</keyword>
<protein>
    <recommendedName>
        <fullName evidence="1">non-specific serine/threonine protein kinase</fullName>
        <ecNumber evidence="1">2.7.11.1</ecNumber>
    </recommendedName>
</protein>
<dbReference type="AlphaFoldDB" id="A0A507BE85"/>
<dbReference type="Proteomes" id="UP000319257">
    <property type="component" value="Unassembled WGS sequence"/>
</dbReference>
<dbReference type="PANTHER" id="PTHR47634">
    <property type="entry name" value="PROTEIN KINASE DOMAIN-CONTAINING PROTEIN-RELATED"/>
    <property type="match status" value="1"/>
</dbReference>
<dbReference type="GeneID" id="41972396"/>
<dbReference type="RefSeq" id="XP_030996551.1">
    <property type="nucleotide sequence ID" value="XM_031139416.1"/>
</dbReference>
<dbReference type="EMBL" id="SKBQ01000025">
    <property type="protein sequence ID" value="TPX14840.1"/>
    <property type="molecule type" value="Genomic_DNA"/>
</dbReference>
<keyword evidence="12" id="KW-1185">Reference proteome</keyword>
<evidence type="ECO:0000256" key="6">
    <source>
        <dbReference type="ARBA" id="ARBA00022840"/>
    </source>
</evidence>
<name>A0A507BE85_9PEZI</name>
<evidence type="ECO:0000256" key="8">
    <source>
        <dbReference type="ARBA" id="ARBA00048679"/>
    </source>
</evidence>
<dbReference type="GO" id="GO:0005737">
    <property type="term" value="C:cytoplasm"/>
    <property type="evidence" value="ECO:0007669"/>
    <property type="project" value="TreeGrafter"/>
</dbReference>
<keyword evidence="6 9" id="KW-0067">ATP-binding</keyword>
<dbReference type="EC" id="2.7.11.1" evidence="1"/>
<evidence type="ECO:0000256" key="4">
    <source>
        <dbReference type="ARBA" id="ARBA00022741"/>
    </source>
</evidence>
<evidence type="ECO:0000256" key="7">
    <source>
        <dbReference type="ARBA" id="ARBA00047899"/>
    </source>
</evidence>
<dbReference type="InterPro" id="IPR011009">
    <property type="entry name" value="Kinase-like_dom_sf"/>
</dbReference>
<dbReference type="SMART" id="SM00220">
    <property type="entry name" value="S_TKc"/>
    <property type="match status" value="1"/>
</dbReference>
<dbReference type="SUPFAM" id="SSF56112">
    <property type="entry name" value="Protein kinase-like (PK-like)"/>
    <property type="match status" value="1"/>
</dbReference>
<organism evidence="11 12">
    <name type="scientific">Thyridium curvatum</name>
    <dbReference type="NCBI Taxonomy" id="1093900"/>
    <lineage>
        <taxon>Eukaryota</taxon>
        <taxon>Fungi</taxon>
        <taxon>Dikarya</taxon>
        <taxon>Ascomycota</taxon>
        <taxon>Pezizomycotina</taxon>
        <taxon>Sordariomycetes</taxon>
        <taxon>Sordariomycetidae</taxon>
        <taxon>Thyridiales</taxon>
        <taxon>Thyridiaceae</taxon>
        <taxon>Thyridium</taxon>
    </lineage>
</organism>
<dbReference type="Gene3D" id="3.30.200.20">
    <property type="entry name" value="Phosphorylase Kinase, domain 1"/>
    <property type="match status" value="1"/>
</dbReference>
<evidence type="ECO:0000259" key="10">
    <source>
        <dbReference type="PROSITE" id="PS50011"/>
    </source>
</evidence>
<gene>
    <name evidence="11" type="ORF">E0L32_004949</name>
</gene>
<dbReference type="PROSITE" id="PS50011">
    <property type="entry name" value="PROTEIN_KINASE_DOM"/>
    <property type="match status" value="1"/>
</dbReference>
<accession>A0A507BE85</accession>
<dbReference type="PROSITE" id="PS00107">
    <property type="entry name" value="PROTEIN_KINASE_ATP"/>
    <property type="match status" value="1"/>
</dbReference>
<proteinExistence type="predicted"/>
<dbReference type="GO" id="GO:0050684">
    <property type="term" value="P:regulation of mRNA processing"/>
    <property type="evidence" value="ECO:0007669"/>
    <property type="project" value="TreeGrafter"/>
</dbReference>
<sequence length="362" mass="40933">MARQGSSSAPSLLPPRVFPSTGFDLIDRSEKIEEERLPFYNRDDYYPMRIGEVVNKHYQVVAKLGYGTSSTVWLCRDLRGGKYWVLKVHVNTLEHIQELEIYKHLSTVPEEHIGRGYIRDLKDSFDISGHHGKTHKVFIMTPLGMSLRSFQEMQKDHVFVPDLVKSALRQVLMGLNYLHASQVIHTDRFEKDLHSDNLLIAITDESIFSRVEEDEAQAPSARKQADNGAYIYVSRYMMGGAGALTIGDLGQARLGVSGLKGPAMPTPYRAPEVILNMEWGAAVDMWSVALVAWDLLETEGPFRIYSHDNQEQNDAQHLAAMTALLGPPPREFLLRSKDTAKYWDENGRFPSSCLTRLVLLLT</sequence>
<feature type="domain" description="Protein kinase" evidence="10">
    <location>
        <begin position="58"/>
        <end position="362"/>
    </location>
</feature>
<evidence type="ECO:0000256" key="1">
    <source>
        <dbReference type="ARBA" id="ARBA00012513"/>
    </source>
</evidence>
<dbReference type="InParanoid" id="A0A507BE85"/>
<dbReference type="OrthoDB" id="5979581at2759"/>
<evidence type="ECO:0000256" key="2">
    <source>
        <dbReference type="ARBA" id="ARBA00022527"/>
    </source>
</evidence>
<dbReference type="GO" id="GO:0005634">
    <property type="term" value="C:nucleus"/>
    <property type="evidence" value="ECO:0007669"/>
    <property type="project" value="TreeGrafter"/>
</dbReference>
<dbReference type="GO" id="GO:0004674">
    <property type="term" value="F:protein serine/threonine kinase activity"/>
    <property type="evidence" value="ECO:0007669"/>
    <property type="project" value="UniProtKB-KW"/>
</dbReference>
<comment type="caution">
    <text evidence="11">The sequence shown here is derived from an EMBL/GenBank/DDBJ whole genome shotgun (WGS) entry which is preliminary data.</text>
</comment>
<comment type="catalytic activity">
    <reaction evidence="7">
        <text>L-threonyl-[protein] + ATP = O-phospho-L-threonyl-[protein] + ADP + H(+)</text>
        <dbReference type="Rhea" id="RHEA:46608"/>
        <dbReference type="Rhea" id="RHEA-COMP:11060"/>
        <dbReference type="Rhea" id="RHEA-COMP:11605"/>
        <dbReference type="ChEBI" id="CHEBI:15378"/>
        <dbReference type="ChEBI" id="CHEBI:30013"/>
        <dbReference type="ChEBI" id="CHEBI:30616"/>
        <dbReference type="ChEBI" id="CHEBI:61977"/>
        <dbReference type="ChEBI" id="CHEBI:456216"/>
        <dbReference type="EC" id="2.7.11.1"/>
    </reaction>
</comment>
<dbReference type="InterPro" id="IPR017441">
    <property type="entry name" value="Protein_kinase_ATP_BS"/>
</dbReference>
<dbReference type="Pfam" id="PF00069">
    <property type="entry name" value="Pkinase"/>
    <property type="match status" value="1"/>
</dbReference>
<dbReference type="InterPro" id="IPR000719">
    <property type="entry name" value="Prot_kinase_dom"/>
</dbReference>
<evidence type="ECO:0000313" key="11">
    <source>
        <dbReference type="EMBL" id="TPX14840.1"/>
    </source>
</evidence>
<evidence type="ECO:0000256" key="3">
    <source>
        <dbReference type="ARBA" id="ARBA00022679"/>
    </source>
</evidence>
<keyword evidence="4 9" id="KW-0547">Nucleotide-binding</keyword>
<keyword evidence="5" id="KW-0418">Kinase</keyword>
<dbReference type="Gene3D" id="1.10.510.10">
    <property type="entry name" value="Transferase(Phosphotransferase) domain 1"/>
    <property type="match status" value="1"/>
</dbReference>